<dbReference type="EMBL" id="JBGFUD010009159">
    <property type="protein sequence ID" value="MFH4982385.1"/>
    <property type="molecule type" value="Genomic_DNA"/>
</dbReference>
<proteinExistence type="predicted"/>
<name>A0ABD6EQY9_9BILA</name>
<gene>
    <name evidence="1" type="ORF">AB6A40_009094</name>
</gene>
<dbReference type="AlphaFoldDB" id="A0ABD6EQY9"/>
<evidence type="ECO:0000313" key="1">
    <source>
        <dbReference type="EMBL" id="MFH4982385.1"/>
    </source>
</evidence>
<comment type="caution">
    <text evidence="1">The sequence shown here is derived from an EMBL/GenBank/DDBJ whole genome shotgun (WGS) entry which is preliminary data.</text>
</comment>
<sequence length="171" mass="19674">MKNDQTPFTNDDFIFYNIDRFFNKNNRSKFQLIALMDAKEKARIDCVTKNAFVQSIIPFDDKQFCDVTTTDMILEELDANLGINTSNSIHLTRIDDCEFELAIARDRCRLLKLCCPLYEDCAMQDGESDISKRYTVMVSEASTIQSDCESVMMNTLKSLQSTLFPSKRLTN</sequence>
<dbReference type="Proteomes" id="UP001608902">
    <property type="component" value="Unassembled WGS sequence"/>
</dbReference>
<accession>A0ABD6EQY9</accession>
<evidence type="ECO:0000313" key="2">
    <source>
        <dbReference type="Proteomes" id="UP001608902"/>
    </source>
</evidence>
<keyword evidence="2" id="KW-1185">Reference proteome</keyword>
<reference evidence="1 2" key="1">
    <citation type="submission" date="2024-08" db="EMBL/GenBank/DDBJ databases">
        <title>Gnathostoma spinigerum genome.</title>
        <authorList>
            <person name="Gonzalez-Bertolin B."/>
            <person name="Monzon S."/>
            <person name="Zaballos A."/>
            <person name="Jimenez P."/>
            <person name="Dekumyoy P."/>
            <person name="Varona S."/>
            <person name="Cuesta I."/>
            <person name="Sumanam S."/>
            <person name="Adisakwattana P."/>
            <person name="Gasser R.B."/>
            <person name="Hernandez-Gonzalez A."/>
            <person name="Young N.D."/>
            <person name="Perteguer M.J."/>
        </authorList>
    </citation>
    <scope>NUCLEOTIDE SEQUENCE [LARGE SCALE GENOMIC DNA]</scope>
    <source>
        <strain evidence="1">AL3</strain>
        <tissue evidence="1">Liver</tissue>
    </source>
</reference>
<organism evidence="1 2">
    <name type="scientific">Gnathostoma spinigerum</name>
    <dbReference type="NCBI Taxonomy" id="75299"/>
    <lineage>
        <taxon>Eukaryota</taxon>
        <taxon>Metazoa</taxon>
        <taxon>Ecdysozoa</taxon>
        <taxon>Nematoda</taxon>
        <taxon>Chromadorea</taxon>
        <taxon>Rhabditida</taxon>
        <taxon>Spirurina</taxon>
        <taxon>Gnathostomatomorpha</taxon>
        <taxon>Gnathostomatoidea</taxon>
        <taxon>Gnathostomatidae</taxon>
        <taxon>Gnathostoma</taxon>
    </lineage>
</organism>
<protein>
    <submittedName>
        <fullName evidence="1">Uncharacterized protein</fullName>
    </submittedName>
</protein>